<dbReference type="Proteomes" id="UP000271624">
    <property type="component" value="Unassembled WGS sequence"/>
</dbReference>
<reference evidence="2" key="2">
    <citation type="journal article" date="2019" name="Genome Biol. Evol.">
        <title>Day and night: Metabolic profiles and evolutionary relationships of six axenic non-marine cyanobacteria.</title>
        <authorList>
            <person name="Will S.E."/>
            <person name="Henke P."/>
            <person name="Boedeker C."/>
            <person name="Huang S."/>
            <person name="Brinkmann H."/>
            <person name="Rohde M."/>
            <person name="Jarek M."/>
            <person name="Friedl T."/>
            <person name="Seufert S."/>
            <person name="Schumacher M."/>
            <person name="Overmann J."/>
            <person name="Neumann-Schaal M."/>
            <person name="Petersen J."/>
        </authorList>
    </citation>
    <scope>NUCLEOTIDE SEQUENCE [LARGE SCALE GENOMIC DNA]</scope>
    <source>
        <strain evidence="2">PCC 7102</strain>
    </source>
</reference>
<dbReference type="EMBL" id="RSCL01000009">
    <property type="protein sequence ID" value="RUT05060.1"/>
    <property type="molecule type" value="Genomic_DNA"/>
</dbReference>
<keyword evidence="3" id="KW-1185">Reference proteome</keyword>
<evidence type="ECO:0000313" key="2">
    <source>
        <dbReference type="EMBL" id="RUT05060.1"/>
    </source>
</evidence>
<reference evidence="2" key="1">
    <citation type="submission" date="2018-12" db="EMBL/GenBank/DDBJ databases">
        <authorList>
            <person name="Will S."/>
            <person name="Neumann-Schaal M."/>
            <person name="Henke P."/>
        </authorList>
    </citation>
    <scope>NUCLEOTIDE SEQUENCE</scope>
    <source>
        <strain evidence="2">PCC 7102</strain>
    </source>
</reference>
<proteinExistence type="predicted"/>
<dbReference type="AlphaFoldDB" id="A0A3S1CLA6"/>
<dbReference type="Gene3D" id="1.10.260.40">
    <property type="entry name" value="lambda repressor-like DNA-binding domains"/>
    <property type="match status" value="1"/>
</dbReference>
<keyword evidence="1" id="KW-0472">Membrane</keyword>
<organism evidence="2 3">
    <name type="scientific">Dulcicalothrix desertica PCC 7102</name>
    <dbReference type="NCBI Taxonomy" id="232991"/>
    <lineage>
        <taxon>Bacteria</taxon>
        <taxon>Bacillati</taxon>
        <taxon>Cyanobacteriota</taxon>
        <taxon>Cyanophyceae</taxon>
        <taxon>Nostocales</taxon>
        <taxon>Calotrichaceae</taxon>
        <taxon>Dulcicalothrix</taxon>
    </lineage>
</organism>
<sequence length="72" mass="8393">MMKSLYKNKKYSAYTITLINILLVYIYMTLKELRHLNSLRAEEVAAYVGVSYGTVRNCNWEQGRAIPTLNIF</sequence>
<dbReference type="SUPFAM" id="SSF47413">
    <property type="entry name" value="lambda repressor-like DNA-binding domains"/>
    <property type="match status" value="1"/>
</dbReference>
<evidence type="ECO:0000313" key="3">
    <source>
        <dbReference type="Proteomes" id="UP000271624"/>
    </source>
</evidence>
<dbReference type="InterPro" id="IPR001387">
    <property type="entry name" value="Cro/C1-type_HTH"/>
</dbReference>
<name>A0A3S1CLA6_9CYAN</name>
<evidence type="ECO:0000256" key="1">
    <source>
        <dbReference type="SAM" id="Phobius"/>
    </source>
</evidence>
<keyword evidence="1" id="KW-0812">Transmembrane</keyword>
<dbReference type="CDD" id="cd00093">
    <property type="entry name" value="HTH_XRE"/>
    <property type="match status" value="1"/>
</dbReference>
<comment type="caution">
    <text evidence="2">The sequence shown here is derived from an EMBL/GenBank/DDBJ whole genome shotgun (WGS) entry which is preliminary data.</text>
</comment>
<feature type="transmembrane region" description="Helical" evidence="1">
    <location>
        <begin position="12"/>
        <end position="30"/>
    </location>
</feature>
<dbReference type="GO" id="GO:0003677">
    <property type="term" value="F:DNA binding"/>
    <property type="evidence" value="ECO:0007669"/>
    <property type="project" value="InterPro"/>
</dbReference>
<protein>
    <recommendedName>
        <fullName evidence="4">HTH cro/C1-type domain-containing protein</fullName>
    </recommendedName>
</protein>
<gene>
    <name evidence="2" type="ORF">DSM106972_038810</name>
</gene>
<accession>A0A3S1CLA6</accession>
<keyword evidence="1" id="KW-1133">Transmembrane helix</keyword>
<evidence type="ECO:0008006" key="4">
    <source>
        <dbReference type="Google" id="ProtNLM"/>
    </source>
</evidence>
<dbReference type="InterPro" id="IPR010982">
    <property type="entry name" value="Lambda_DNA-bd_dom_sf"/>
</dbReference>